<dbReference type="RefSeq" id="WP_271020474.1">
    <property type="nucleotide sequence ID" value="NZ_JAQHXR010000001.1"/>
</dbReference>
<protein>
    <submittedName>
        <fullName evidence="1">Hydrogenase-4 component G</fullName>
    </submittedName>
</protein>
<gene>
    <name evidence="1" type="ORF">PF021_00630</name>
</gene>
<comment type="caution">
    <text evidence="1">The sequence shown here is derived from an EMBL/GenBank/DDBJ whole genome shotgun (WGS) entry which is preliminary data.</text>
</comment>
<name>A0ABT4VBU1_9HELI</name>
<proteinExistence type="predicted"/>
<reference evidence="1 2" key="1">
    <citation type="submission" date="2023-01" db="EMBL/GenBank/DDBJ databases">
        <title>Description of Helicobacter ibis sp. nov. isolated from faecal droppings of black-faced ibis (Theristicus melanopis).</title>
        <authorList>
            <person name="Lopez-Cantillo M."/>
            <person name="Vidal-Veuthey B."/>
            <person name="Mella A."/>
            <person name="De La Haba R."/>
            <person name="Collado L."/>
        </authorList>
    </citation>
    <scope>NUCLEOTIDE SEQUENCE [LARGE SCALE GENOMIC DNA]</scope>
    <source>
        <strain evidence="1 2">A82</strain>
    </source>
</reference>
<evidence type="ECO:0000313" key="2">
    <source>
        <dbReference type="Proteomes" id="UP001210261"/>
    </source>
</evidence>
<sequence length="196" mass="21157">MAITSLNNNNTFNANTKDFNTANSFNSNNTDKIKEVASNLDAKSIMNGYTMQFEISITQITINFGIQSGIGNTASGKPMPTLDDILNGVGLSDIGYNGKPINQLTQKEAQELISEDGFFGVKNTSNRIADFVLAGAGDDIEKLKQGREGILKGYEMAEKAWGGELPDISKETIQKALEKIDQKISSLGANVLEQNA</sequence>
<keyword evidence="2" id="KW-1185">Reference proteome</keyword>
<evidence type="ECO:0000313" key="1">
    <source>
        <dbReference type="EMBL" id="MDA3968177.1"/>
    </source>
</evidence>
<accession>A0ABT4VBU1</accession>
<organism evidence="1 2">
    <name type="scientific">Helicobacter ibis</name>
    <dbReference type="NCBI Taxonomy" id="2962633"/>
    <lineage>
        <taxon>Bacteria</taxon>
        <taxon>Pseudomonadati</taxon>
        <taxon>Campylobacterota</taxon>
        <taxon>Epsilonproteobacteria</taxon>
        <taxon>Campylobacterales</taxon>
        <taxon>Helicobacteraceae</taxon>
        <taxon>Helicobacter</taxon>
    </lineage>
</organism>
<dbReference type="Proteomes" id="UP001210261">
    <property type="component" value="Unassembled WGS sequence"/>
</dbReference>
<dbReference type="EMBL" id="JAQHXR010000001">
    <property type="protein sequence ID" value="MDA3968177.1"/>
    <property type="molecule type" value="Genomic_DNA"/>
</dbReference>